<feature type="region of interest" description="Disordered" evidence="1">
    <location>
        <begin position="240"/>
        <end position="262"/>
    </location>
</feature>
<dbReference type="EMBL" id="JAECZO010000108">
    <property type="protein sequence ID" value="KAK7197499.1"/>
    <property type="molecule type" value="Genomic_DNA"/>
</dbReference>
<feature type="compositionally biased region" description="Pro residues" evidence="1">
    <location>
        <begin position="94"/>
        <end position="103"/>
    </location>
</feature>
<evidence type="ECO:0000313" key="2">
    <source>
        <dbReference type="EMBL" id="KAK7197499.1"/>
    </source>
</evidence>
<dbReference type="AlphaFoldDB" id="A0AAW0EUV7"/>
<comment type="caution">
    <text evidence="2">The sequence shown here is derived from an EMBL/GenBank/DDBJ whole genome shotgun (WGS) entry which is preliminary data.</text>
</comment>
<proteinExistence type="predicted"/>
<keyword evidence="3" id="KW-1185">Reference proteome</keyword>
<feature type="region of interest" description="Disordered" evidence="1">
    <location>
        <begin position="80"/>
        <end position="109"/>
    </location>
</feature>
<evidence type="ECO:0000256" key="1">
    <source>
        <dbReference type="SAM" id="MobiDB-lite"/>
    </source>
</evidence>
<organism evidence="2 3">
    <name type="scientific">Novymonas esmeraldas</name>
    <dbReference type="NCBI Taxonomy" id="1808958"/>
    <lineage>
        <taxon>Eukaryota</taxon>
        <taxon>Discoba</taxon>
        <taxon>Euglenozoa</taxon>
        <taxon>Kinetoplastea</taxon>
        <taxon>Metakinetoplastina</taxon>
        <taxon>Trypanosomatida</taxon>
        <taxon>Trypanosomatidae</taxon>
        <taxon>Novymonas</taxon>
    </lineage>
</organism>
<reference evidence="2 3" key="1">
    <citation type="journal article" date="2021" name="MBio">
        <title>A New Model Trypanosomatid, Novymonas esmeraldas: Genomic Perception of Its 'Candidatus Pandoraea novymonadis' Endosymbiont.</title>
        <authorList>
            <person name="Zakharova A."/>
            <person name="Saura A."/>
            <person name="Butenko A."/>
            <person name="Podesvova L."/>
            <person name="Warmusova S."/>
            <person name="Kostygov A.Y."/>
            <person name="Nenarokova A."/>
            <person name="Lukes J."/>
            <person name="Opperdoes F.R."/>
            <person name="Yurchenko V."/>
        </authorList>
    </citation>
    <scope>NUCLEOTIDE SEQUENCE [LARGE SCALE GENOMIC DNA]</scope>
    <source>
        <strain evidence="2 3">E262AT.01</strain>
    </source>
</reference>
<feature type="region of interest" description="Disordered" evidence="1">
    <location>
        <begin position="377"/>
        <end position="397"/>
    </location>
</feature>
<feature type="compositionally biased region" description="Basic residues" evidence="1">
    <location>
        <begin position="355"/>
        <end position="368"/>
    </location>
</feature>
<gene>
    <name evidence="2" type="ORF">NESM_000699400</name>
</gene>
<feature type="compositionally biased region" description="Acidic residues" evidence="1">
    <location>
        <begin position="160"/>
        <end position="173"/>
    </location>
</feature>
<protein>
    <submittedName>
        <fullName evidence="2">Uncharacterized protein</fullName>
    </submittedName>
</protein>
<feature type="region of interest" description="Disordered" evidence="1">
    <location>
        <begin position="349"/>
        <end position="368"/>
    </location>
</feature>
<dbReference type="Proteomes" id="UP001430356">
    <property type="component" value="Unassembled WGS sequence"/>
</dbReference>
<name>A0AAW0EUV7_9TRYP</name>
<evidence type="ECO:0000313" key="3">
    <source>
        <dbReference type="Proteomes" id="UP001430356"/>
    </source>
</evidence>
<accession>A0AAW0EUV7</accession>
<feature type="region of interest" description="Disordered" evidence="1">
    <location>
        <begin position="154"/>
        <end position="173"/>
    </location>
</feature>
<sequence>MRDLLLCRCRVAWVHAVRAASRSTVSSPHAAAATAAASTYGAVRRCSTGSHKRLHSGGSTADEGSDDAMELVWAAVSDATEPKATHSAATDATSPPPSPPPPDNTRDAASPVWVSLHNLPRNWLHEDILNMIHQVAEHAGVAATATPELGDARATASGDVDVDGNGAEDEDSDMLSRVVSPFVRRLHIPFGRRTGLVYGTPKLLLTPPQLARYLVDELHFGPDDFRSRVYFTYTTPDELPGGHHRAAAQHATEDDATAAPRTPHTDVAYAPIEETVEREKEEALRTLELDRYLFAPDLLLDIAKSHQRRLVTKNERVLLDAFVDGTEDEQREAEDEAADGAAAAAAAAAAATTTMRRRRTSRDRAVRRVRAGTQKHLGRGSMHNMPIPKPYVQGRTL</sequence>